<gene>
    <name evidence="2" type="ORF">BI198_03820</name>
</gene>
<dbReference type="EMBL" id="MKEK01000001">
    <property type="protein sequence ID" value="OEY68787.1"/>
    <property type="molecule type" value="Genomic_DNA"/>
</dbReference>
<sequence>MSNIFHYAFKVKDLATTRQFYIDLLGCVEGRSTENWLDFEFYGNQLTAHVGVVDKELDYCGLVDGVAVPIPHFGCVLTPEQFLALAAKLETAKIKFILKPQVRFAGQSGQQQTMFVLDFSGNPLEFKSFADESELFNA</sequence>
<dbReference type="AlphaFoldDB" id="A0A1E7Q3Q8"/>
<accession>A0A1E7Q3Q8</accession>
<dbReference type="PANTHER" id="PTHR39434">
    <property type="match status" value="1"/>
</dbReference>
<name>A0A1E7Q3Q8_9GAMM</name>
<keyword evidence="3" id="KW-1185">Reference proteome</keyword>
<reference evidence="3" key="1">
    <citation type="submission" date="2016-09" db="EMBL/GenBank/DDBJ databases">
        <authorList>
            <person name="Wan X."/>
            <person name="Hou S."/>
        </authorList>
    </citation>
    <scope>NUCLEOTIDE SEQUENCE [LARGE SCALE GENOMIC DNA]</scope>
    <source>
        <strain evidence="3">KH87</strain>
    </source>
</reference>
<dbReference type="PROSITE" id="PS51819">
    <property type="entry name" value="VOC"/>
    <property type="match status" value="1"/>
</dbReference>
<protein>
    <submittedName>
        <fullName evidence="2">Dioxygenase</fullName>
    </submittedName>
</protein>
<organism evidence="2 3">
    <name type="scientific">Rheinheimera salexigens</name>
    <dbReference type="NCBI Taxonomy" id="1628148"/>
    <lineage>
        <taxon>Bacteria</taxon>
        <taxon>Pseudomonadati</taxon>
        <taxon>Pseudomonadota</taxon>
        <taxon>Gammaproteobacteria</taxon>
        <taxon>Chromatiales</taxon>
        <taxon>Chromatiaceae</taxon>
        <taxon>Rheinheimera</taxon>
    </lineage>
</organism>
<feature type="domain" description="VOC" evidence="1">
    <location>
        <begin position="3"/>
        <end position="129"/>
    </location>
</feature>
<keyword evidence="2" id="KW-0560">Oxidoreductase</keyword>
<dbReference type="SUPFAM" id="SSF54593">
    <property type="entry name" value="Glyoxalase/Bleomycin resistance protein/Dihydroxybiphenyl dioxygenase"/>
    <property type="match status" value="1"/>
</dbReference>
<comment type="caution">
    <text evidence="2">The sequence shown here is derived from an EMBL/GenBank/DDBJ whole genome shotgun (WGS) entry which is preliminary data.</text>
</comment>
<keyword evidence="2" id="KW-0223">Dioxygenase</keyword>
<evidence type="ECO:0000313" key="2">
    <source>
        <dbReference type="EMBL" id="OEY68787.1"/>
    </source>
</evidence>
<dbReference type="OrthoDB" id="793940at2"/>
<dbReference type="GO" id="GO:0051213">
    <property type="term" value="F:dioxygenase activity"/>
    <property type="evidence" value="ECO:0007669"/>
    <property type="project" value="UniProtKB-KW"/>
</dbReference>
<dbReference type="InterPro" id="IPR029068">
    <property type="entry name" value="Glyas_Bleomycin-R_OHBP_Dase"/>
</dbReference>
<dbReference type="STRING" id="1628148.BI198_03820"/>
<evidence type="ECO:0000259" key="1">
    <source>
        <dbReference type="PROSITE" id="PS51819"/>
    </source>
</evidence>
<dbReference type="Gene3D" id="3.10.180.10">
    <property type="entry name" value="2,3-Dihydroxybiphenyl 1,2-Dioxygenase, domain 1"/>
    <property type="match status" value="1"/>
</dbReference>
<dbReference type="Proteomes" id="UP000242258">
    <property type="component" value="Unassembled WGS sequence"/>
</dbReference>
<dbReference type="RefSeq" id="WP_070048353.1">
    <property type="nucleotide sequence ID" value="NZ_CBCSDO010000001.1"/>
</dbReference>
<dbReference type="InterPro" id="IPR037523">
    <property type="entry name" value="VOC_core"/>
</dbReference>
<dbReference type="PANTHER" id="PTHR39434:SF1">
    <property type="entry name" value="VOC DOMAIN-CONTAINING PROTEIN"/>
    <property type="match status" value="1"/>
</dbReference>
<proteinExistence type="predicted"/>
<evidence type="ECO:0000313" key="3">
    <source>
        <dbReference type="Proteomes" id="UP000242258"/>
    </source>
</evidence>